<keyword evidence="1" id="KW-0614">Plasmid</keyword>
<evidence type="ECO:0008006" key="3">
    <source>
        <dbReference type="Google" id="ProtNLM"/>
    </source>
</evidence>
<dbReference type="Gene3D" id="2.130.10.10">
    <property type="entry name" value="YVTN repeat-like/Quinoprotein amine dehydrogenase"/>
    <property type="match status" value="1"/>
</dbReference>
<reference evidence="1 2" key="1">
    <citation type="submission" date="2017-05" db="EMBL/GenBank/DDBJ databases">
        <title>Comparative genomic and metabolic analysis of manganese-oxidizing mechanisms in Celeribater manganoxidans DY25T: its adaption to the environment of polymetallic nodule.</title>
        <authorList>
            <person name="Wang X."/>
        </authorList>
    </citation>
    <scope>NUCLEOTIDE SEQUENCE [LARGE SCALE GENOMIC DNA]</scope>
    <source>
        <strain evidence="1 2">DY25</strain>
        <plasmid evidence="2">pdy25-a</plasmid>
    </source>
</reference>
<dbReference type="InterPro" id="IPR011048">
    <property type="entry name" value="Haem_d1_sf"/>
</dbReference>
<dbReference type="SUPFAM" id="SSF51004">
    <property type="entry name" value="C-terminal (heme d1) domain of cytochrome cd1-nitrite reductase"/>
    <property type="match status" value="1"/>
</dbReference>
<dbReference type="KEGG" id="cmag:CBW24_15505"/>
<sequence>MTTAAPITVDADGAFETTLTLPDTAEPGTYPVVAELDGPDYAMIVDLKISPVLPETGSFDTVDRQLAPGLYQVARAADGEALYVTSAVGRPPVTQSELLKLDPETFDIIARTTPQAAPAREDGRDGGLYAVYGVGIAAEAGQVWVSNTRQDTVAVYDADDLSLLKQFEPGTIGHPRDVVEYDGKVYVSATFLPEIHVFDAESMTHEGVIELTSSRRRTDFGTASLQLDADRGRLFVVSLTSDEVAVVDLTSGTQSAVWPLTGSKGTIGVGYDPKSDRIFTAGQGSDNVQILDAASGELLHDVPVGANPLNIAVDPDTGTAFVAVRGSHSVVTITPEGEVTGTLTVGSLPNHLIADGAGGVLLVNKRNGEDDPSGDHITRITPQG</sequence>
<accession>A0A291M4J1</accession>
<dbReference type="InterPro" id="IPR051200">
    <property type="entry name" value="Host-pathogen_enzymatic-act"/>
</dbReference>
<dbReference type="Proteomes" id="UP000219050">
    <property type="component" value="Plasmid pDY25-A"/>
</dbReference>
<dbReference type="PANTHER" id="PTHR47197:SF3">
    <property type="entry name" value="DIHYDRO-HEME D1 DEHYDROGENASE"/>
    <property type="match status" value="1"/>
</dbReference>
<name>A0A291M4J1_9RHOB</name>
<geneLocation type="plasmid" evidence="2">
    <name>pdy25-a</name>
</geneLocation>
<keyword evidence="2" id="KW-1185">Reference proteome</keyword>
<evidence type="ECO:0000313" key="1">
    <source>
        <dbReference type="EMBL" id="ATI43655.1"/>
    </source>
</evidence>
<evidence type="ECO:0000313" key="2">
    <source>
        <dbReference type="Proteomes" id="UP000219050"/>
    </source>
</evidence>
<organism evidence="1 2">
    <name type="scientific">Pacificitalea manganoxidans</name>
    <dbReference type="NCBI Taxonomy" id="1411902"/>
    <lineage>
        <taxon>Bacteria</taxon>
        <taxon>Pseudomonadati</taxon>
        <taxon>Pseudomonadota</taxon>
        <taxon>Alphaproteobacteria</taxon>
        <taxon>Rhodobacterales</taxon>
        <taxon>Paracoccaceae</taxon>
        <taxon>Pacificitalea</taxon>
    </lineage>
</organism>
<gene>
    <name evidence="1" type="ORF">CBW24_15505</name>
</gene>
<dbReference type="EMBL" id="CP021405">
    <property type="protein sequence ID" value="ATI43655.1"/>
    <property type="molecule type" value="Genomic_DNA"/>
</dbReference>
<dbReference type="PANTHER" id="PTHR47197">
    <property type="entry name" value="PROTEIN NIRF"/>
    <property type="match status" value="1"/>
</dbReference>
<dbReference type="AlphaFoldDB" id="A0A291M4J1"/>
<dbReference type="InterPro" id="IPR015943">
    <property type="entry name" value="WD40/YVTN_repeat-like_dom_sf"/>
</dbReference>
<proteinExistence type="predicted"/>
<protein>
    <recommendedName>
        <fullName evidence="3">YncE family protein</fullName>
    </recommendedName>
</protein>